<protein>
    <submittedName>
        <fullName evidence="4">Cytochrome b N-terminal domain-containing protein</fullName>
    </submittedName>
</protein>
<reference evidence="4 5" key="1">
    <citation type="submission" date="2022-05" db="EMBL/GenBank/DDBJ databases">
        <title>Description of the Bartonella bilalgolemii sp. nov. Isolated from Apodemus uralensis (Pallas 1811).</title>
        <authorList>
            <person name="Zgheib R."/>
            <person name="Celebi B."/>
        </authorList>
    </citation>
    <scope>NUCLEOTIDE SEQUENCE [LARGE SCALE GENOMIC DNA]</scope>
    <source>
        <strain evidence="4 5">G70</strain>
    </source>
</reference>
<dbReference type="EMBL" id="JAMCOF010000002">
    <property type="protein sequence ID" value="MCL6229322.1"/>
    <property type="molecule type" value="Genomic_DNA"/>
</dbReference>
<feature type="domain" description="Cytochrome b/b6 N-terminal region profile" evidence="3">
    <location>
        <begin position="1"/>
        <end position="49"/>
    </location>
</feature>
<comment type="subunit">
    <text evidence="1">The main subunits of complex b-c1 are: cytochrome b, cytochrome c1 and the Rieske protein.</text>
</comment>
<keyword evidence="2" id="KW-1133">Transmembrane helix</keyword>
<name>A0ABT0P809_9HYPH</name>
<accession>A0ABT0P809</accession>
<keyword evidence="2" id="KW-0472">Membrane</keyword>
<dbReference type="Pfam" id="PF13631">
    <property type="entry name" value="Cytochrom_B_N_2"/>
    <property type="match status" value="1"/>
</dbReference>
<dbReference type="Gene3D" id="1.20.810.10">
    <property type="entry name" value="Cytochrome Bc1 Complex, Chain C"/>
    <property type="match status" value="1"/>
</dbReference>
<dbReference type="InterPro" id="IPR016174">
    <property type="entry name" value="Di-haem_cyt_TM"/>
</dbReference>
<dbReference type="InterPro" id="IPR005797">
    <property type="entry name" value="Cyt_b/b6_N"/>
</dbReference>
<comment type="caution">
    <text evidence="4">The sequence shown here is derived from an EMBL/GenBank/DDBJ whole genome shotgun (WGS) entry which is preliminary data.</text>
</comment>
<feature type="transmembrane region" description="Helical" evidence="2">
    <location>
        <begin position="28"/>
        <end position="48"/>
    </location>
</feature>
<gene>
    <name evidence="4" type="ORF">M4Z11_01630</name>
</gene>
<dbReference type="Proteomes" id="UP001523003">
    <property type="component" value="Unassembled WGS sequence"/>
</dbReference>
<dbReference type="InterPro" id="IPR027387">
    <property type="entry name" value="Cytb/b6-like_sf"/>
</dbReference>
<dbReference type="SUPFAM" id="SSF81342">
    <property type="entry name" value="Transmembrane di-heme cytochromes"/>
    <property type="match status" value="1"/>
</dbReference>
<evidence type="ECO:0000313" key="5">
    <source>
        <dbReference type="Proteomes" id="UP001523003"/>
    </source>
</evidence>
<evidence type="ECO:0000259" key="3">
    <source>
        <dbReference type="PROSITE" id="PS51002"/>
    </source>
</evidence>
<evidence type="ECO:0000256" key="1">
    <source>
        <dbReference type="ARBA" id="ARBA00011649"/>
    </source>
</evidence>
<keyword evidence="5" id="KW-1185">Reference proteome</keyword>
<sequence>MVSSFFIAVYIHLARRLYYGSYTNMREMIWMIGIFVYIIMMMVAFWVMC</sequence>
<proteinExistence type="predicted"/>
<evidence type="ECO:0000313" key="4">
    <source>
        <dbReference type="EMBL" id="MCL6229322.1"/>
    </source>
</evidence>
<keyword evidence="2" id="KW-0812">Transmembrane</keyword>
<organism evidence="4 5">
    <name type="scientific">Bartonella bilalgolemii</name>
    <dbReference type="NCBI Taxonomy" id="2942911"/>
    <lineage>
        <taxon>Bacteria</taxon>
        <taxon>Pseudomonadati</taxon>
        <taxon>Pseudomonadota</taxon>
        <taxon>Alphaproteobacteria</taxon>
        <taxon>Hyphomicrobiales</taxon>
        <taxon>Bartonellaceae</taxon>
        <taxon>Bartonella</taxon>
    </lineage>
</organism>
<evidence type="ECO:0000256" key="2">
    <source>
        <dbReference type="SAM" id="Phobius"/>
    </source>
</evidence>
<dbReference type="PROSITE" id="PS51002">
    <property type="entry name" value="CYTB_NTER"/>
    <property type="match status" value="1"/>
</dbReference>